<organism evidence="4 5">
    <name type="scientific">Rothia dentocariosa</name>
    <dbReference type="NCBI Taxonomy" id="2047"/>
    <lineage>
        <taxon>Bacteria</taxon>
        <taxon>Bacillati</taxon>
        <taxon>Actinomycetota</taxon>
        <taxon>Actinomycetes</taxon>
        <taxon>Micrococcales</taxon>
        <taxon>Micrococcaceae</taxon>
        <taxon>Rothia</taxon>
    </lineage>
</organism>
<proteinExistence type="inferred from homology"/>
<dbReference type="InterPro" id="IPR029062">
    <property type="entry name" value="Class_I_gatase-like"/>
</dbReference>
<dbReference type="PANTHER" id="PTHR48094:SF11">
    <property type="entry name" value="GLUTATHIONE-INDEPENDENT GLYOXALASE HSP31-RELATED"/>
    <property type="match status" value="1"/>
</dbReference>
<dbReference type="RefSeq" id="WP_098042424.1">
    <property type="nucleotide sequence ID" value="NZ_CAURLQ010000019.1"/>
</dbReference>
<comment type="similarity">
    <text evidence="3">Belongs to the peptidase C56 family. HSP31-like subfamily.</text>
</comment>
<dbReference type="AlphaFoldDB" id="A0A2A8D9A5"/>
<keyword evidence="4" id="KW-0808">Transferase</keyword>
<keyword evidence="1" id="KW-0346">Stress response</keyword>
<name>A0A2A8D9A5_9MICC</name>
<comment type="caution">
    <text evidence="4">The sequence shown here is derived from an EMBL/GenBank/DDBJ whole genome shotgun (WGS) entry which is preliminary data.</text>
</comment>
<dbReference type="EMBL" id="PDEV01000001">
    <property type="protein sequence ID" value="PEN17168.1"/>
    <property type="molecule type" value="Genomic_DNA"/>
</dbReference>
<accession>A0A2A8D9A5</accession>
<evidence type="ECO:0000256" key="1">
    <source>
        <dbReference type="ARBA" id="ARBA00023016"/>
    </source>
</evidence>
<dbReference type="PANTHER" id="PTHR48094">
    <property type="entry name" value="PROTEIN/NUCLEIC ACID DEGLYCASE DJ-1-RELATED"/>
    <property type="match status" value="1"/>
</dbReference>
<evidence type="ECO:0000313" key="5">
    <source>
        <dbReference type="Proteomes" id="UP000219947"/>
    </source>
</evidence>
<protein>
    <submittedName>
        <fullName evidence="4">Type 1 glutamine amidotransferase domain-containing protein</fullName>
    </submittedName>
</protein>
<sequence>MTKRILHIVTNVGQYDNGDPTGLWLSGLTTAWDRFEREGCEQDIASPRGGDVPLDPRSLKFPFRNESAKSWLNNQERMALLKNTPPIRSVDPNTYDAICLAGGHGAMFDFTHNSELHNLIASVYERGAIVASVGHGYCGILNVRLSDGSYLVNGKILTGPSWREEKLALVSQKVPYNAEELAKERGADYIRWRRPYRSSAAATNGLVTGHNNSSSGDLVASSVCEELDRLDSLKAKGSEPL</sequence>
<dbReference type="GO" id="GO:0019172">
    <property type="term" value="F:glyoxalase III activity"/>
    <property type="evidence" value="ECO:0007669"/>
    <property type="project" value="TreeGrafter"/>
</dbReference>
<keyword evidence="5" id="KW-1185">Reference proteome</keyword>
<reference evidence="4" key="1">
    <citation type="submission" date="2017-10" db="EMBL/GenBank/DDBJ databases">
        <title>Kefir isolates.</title>
        <authorList>
            <person name="Kim Y."/>
            <person name="Blasche S."/>
        </authorList>
    </citation>
    <scope>NUCLEOTIDE SEQUENCE [LARGE SCALE GENOMIC DNA]</scope>
    <source>
        <strain evidence="4">OG2-2</strain>
    </source>
</reference>
<evidence type="ECO:0000256" key="3">
    <source>
        <dbReference type="ARBA" id="ARBA00038493"/>
    </source>
</evidence>
<dbReference type="Gene3D" id="3.40.50.880">
    <property type="match status" value="1"/>
</dbReference>
<dbReference type="Proteomes" id="UP000219947">
    <property type="component" value="Unassembled WGS sequence"/>
</dbReference>
<dbReference type="CDD" id="cd03141">
    <property type="entry name" value="GATase1_Hsp31_like"/>
    <property type="match status" value="1"/>
</dbReference>
<dbReference type="GO" id="GO:0005737">
    <property type="term" value="C:cytoplasm"/>
    <property type="evidence" value="ECO:0007669"/>
    <property type="project" value="TreeGrafter"/>
</dbReference>
<dbReference type="GO" id="GO:0016740">
    <property type="term" value="F:transferase activity"/>
    <property type="evidence" value="ECO:0007669"/>
    <property type="project" value="UniProtKB-KW"/>
</dbReference>
<gene>
    <name evidence="4" type="ORF">CRM92_03895</name>
</gene>
<keyword evidence="2" id="KW-0456">Lyase</keyword>
<evidence type="ECO:0000256" key="2">
    <source>
        <dbReference type="ARBA" id="ARBA00023239"/>
    </source>
</evidence>
<dbReference type="SUPFAM" id="SSF52317">
    <property type="entry name" value="Class I glutamine amidotransferase-like"/>
    <property type="match status" value="1"/>
</dbReference>
<dbReference type="InterPro" id="IPR050325">
    <property type="entry name" value="Prot/Nucl_acid_deglycase"/>
</dbReference>
<evidence type="ECO:0000313" key="4">
    <source>
        <dbReference type="EMBL" id="PEN17168.1"/>
    </source>
</evidence>
<dbReference type="GO" id="GO:0019243">
    <property type="term" value="P:methylglyoxal catabolic process to D-lactate via S-lactoyl-glutathione"/>
    <property type="evidence" value="ECO:0007669"/>
    <property type="project" value="TreeGrafter"/>
</dbReference>
<keyword evidence="4" id="KW-0315">Glutamine amidotransferase</keyword>